<dbReference type="EMBL" id="DVHK01000118">
    <property type="protein sequence ID" value="HIR67565.1"/>
    <property type="molecule type" value="Genomic_DNA"/>
</dbReference>
<evidence type="ECO:0000313" key="4">
    <source>
        <dbReference type="Proteomes" id="UP000823913"/>
    </source>
</evidence>
<sequence length="788" mass="87095">MKKLKLSLIAASAICAAAATALTMTTVAAADDYRDVTLTGTNVFYAGVGGAEISVARVSDDSEDGHTDYTSFEMGDGETVSFRKNLAYSWFAAGEDGFGAHNTFSMTIGFEDIAFESYVIRFQSQQYNITEDGVTENYLVFKPEGDSLNLYVSETEDIAEDEQASAVIDDYSSIEVAFGDYTDGNFTINVNGQAAGEFINVRGNYASYVSSGDSAATPITFTANFAEDAADDAQTVMIMYQLNGQSFEVFGAEADDDGGYSGGTVHDNCAPVVCLDSGVNYLTYGEAVDFDYTTIDVITSSPRTTVQYYVLTNEQFNAEDFNYNDTSEEADLFMEVTTSSDYKLLRDQYTYVPDLSASDGVVENEYGYSTYGLVKVCLYVRDTTSSRAQTDYVFLDWYVPAEYRMDIADIKGTEPAAGTSFIRIVEDKQGATYGDENVVDLDTYTAYIQSVEEEYQAKIDAYIAENYPDGLFASSDAQLYLPDFSGYVTDNLGGYTDLKYSIYYSSSSTGSSSALSYNELAMDISEPDVTYRFTIYVTDAAGNEMYYPDENGELQTISTDDIWEEDYADLLPFFEVEVYYRSATVEDPGIQSIGYVGSTYNSASFDITGVSGTYSTEYNLYIFDRDALFSETGVDLTYDEVVANIDALFFNTYEGVENTRRYFTLVTDDEQYEDYEWNSSNVTFVPQSPSEYYVVRLRLEDTGLSNQTTNSFLVVRASARANELYGEDNWLENNIASIVLFSLAGAFFIAFIVLLIVKPKDKGDIDEIAVQVSGGDNAKPSKDDKKGK</sequence>
<dbReference type="Proteomes" id="UP000823913">
    <property type="component" value="Unassembled WGS sequence"/>
</dbReference>
<keyword evidence="2" id="KW-0732">Signal</keyword>
<reference evidence="3" key="1">
    <citation type="submission" date="2020-10" db="EMBL/GenBank/DDBJ databases">
        <authorList>
            <person name="Gilroy R."/>
        </authorList>
    </citation>
    <scope>NUCLEOTIDE SEQUENCE</scope>
    <source>
        <strain evidence="3">ChiW16-3235</strain>
    </source>
</reference>
<reference evidence="3" key="2">
    <citation type="journal article" date="2021" name="PeerJ">
        <title>Extensive microbial diversity within the chicken gut microbiome revealed by metagenomics and culture.</title>
        <authorList>
            <person name="Gilroy R."/>
            <person name="Ravi A."/>
            <person name="Getino M."/>
            <person name="Pursley I."/>
            <person name="Horton D.L."/>
            <person name="Alikhan N.F."/>
            <person name="Baker D."/>
            <person name="Gharbi K."/>
            <person name="Hall N."/>
            <person name="Watson M."/>
            <person name="Adriaenssens E.M."/>
            <person name="Foster-Nyarko E."/>
            <person name="Jarju S."/>
            <person name="Secka A."/>
            <person name="Antonio M."/>
            <person name="Oren A."/>
            <person name="Chaudhuri R.R."/>
            <person name="La Ragione R."/>
            <person name="Hildebrand F."/>
            <person name="Pallen M.J."/>
        </authorList>
    </citation>
    <scope>NUCLEOTIDE SEQUENCE</scope>
    <source>
        <strain evidence="3">ChiW16-3235</strain>
    </source>
</reference>
<feature type="chain" id="PRO_5038910485" evidence="2">
    <location>
        <begin position="31"/>
        <end position="788"/>
    </location>
</feature>
<feature type="signal peptide" evidence="2">
    <location>
        <begin position="1"/>
        <end position="30"/>
    </location>
</feature>
<evidence type="ECO:0000256" key="1">
    <source>
        <dbReference type="SAM" id="Phobius"/>
    </source>
</evidence>
<proteinExistence type="predicted"/>
<protein>
    <submittedName>
        <fullName evidence="3">Uncharacterized protein</fullName>
    </submittedName>
</protein>
<keyword evidence="1" id="KW-0812">Transmembrane</keyword>
<keyword evidence="1" id="KW-1133">Transmembrane helix</keyword>
<gene>
    <name evidence="3" type="ORF">IAB94_05920</name>
</gene>
<organism evidence="3 4">
    <name type="scientific">Candidatus Coproplasma avicola</name>
    <dbReference type="NCBI Taxonomy" id="2840744"/>
    <lineage>
        <taxon>Bacteria</taxon>
        <taxon>Bacillati</taxon>
        <taxon>Bacillota</taxon>
        <taxon>Clostridia</taxon>
        <taxon>Eubacteriales</taxon>
        <taxon>Candidatus Coproplasma</taxon>
    </lineage>
</organism>
<feature type="transmembrane region" description="Helical" evidence="1">
    <location>
        <begin position="735"/>
        <end position="757"/>
    </location>
</feature>
<accession>A0A9D1J9K4</accession>
<comment type="caution">
    <text evidence="3">The sequence shown here is derived from an EMBL/GenBank/DDBJ whole genome shotgun (WGS) entry which is preliminary data.</text>
</comment>
<evidence type="ECO:0000313" key="3">
    <source>
        <dbReference type="EMBL" id="HIR67565.1"/>
    </source>
</evidence>
<evidence type="ECO:0000256" key="2">
    <source>
        <dbReference type="SAM" id="SignalP"/>
    </source>
</evidence>
<keyword evidence="1" id="KW-0472">Membrane</keyword>
<dbReference type="AlphaFoldDB" id="A0A9D1J9K4"/>
<name>A0A9D1J9K4_9FIRM</name>